<accession>A0A0G0NMH4</accession>
<reference evidence="1 2" key="1">
    <citation type="journal article" date="2015" name="Nature">
        <title>rRNA introns, odd ribosomes, and small enigmatic genomes across a large radiation of phyla.</title>
        <authorList>
            <person name="Brown C.T."/>
            <person name="Hug L.A."/>
            <person name="Thomas B.C."/>
            <person name="Sharon I."/>
            <person name="Castelle C.J."/>
            <person name="Singh A."/>
            <person name="Wilkins M.J."/>
            <person name="Williams K.H."/>
            <person name="Banfield J.F."/>
        </authorList>
    </citation>
    <scope>NUCLEOTIDE SEQUENCE [LARGE SCALE GENOMIC DNA]</scope>
</reference>
<organism evidence="1 2">
    <name type="scientific">Candidatus Daviesbacteria bacterium GW2011_GWF2_38_6</name>
    <dbReference type="NCBI Taxonomy" id="1618432"/>
    <lineage>
        <taxon>Bacteria</taxon>
        <taxon>Candidatus Daviesiibacteriota</taxon>
    </lineage>
</organism>
<gene>
    <name evidence="1" type="ORF">US99_C0026G0011</name>
</gene>
<protein>
    <submittedName>
        <fullName evidence="1">Uncharacterized protein</fullName>
    </submittedName>
</protein>
<name>A0A0G0NMH4_9BACT</name>
<sequence>MSNPCINCGKERIDGKTWKGKSGISTITYTQTICPDPECQKIVDQKTADRKAKSELLAKGKQEAKLAREKLMATA</sequence>
<proteinExistence type="predicted"/>
<evidence type="ECO:0000313" key="2">
    <source>
        <dbReference type="Proteomes" id="UP000034324"/>
    </source>
</evidence>
<dbReference type="EMBL" id="LBVC01000026">
    <property type="protein sequence ID" value="KKQ78296.1"/>
    <property type="molecule type" value="Genomic_DNA"/>
</dbReference>
<dbReference type="Proteomes" id="UP000034324">
    <property type="component" value="Unassembled WGS sequence"/>
</dbReference>
<comment type="caution">
    <text evidence="1">The sequence shown here is derived from an EMBL/GenBank/DDBJ whole genome shotgun (WGS) entry which is preliminary data.</text>
</comment>
<dbReference type="AlphaFoldDB" id="A0A0G0NMH4"/>
<evidence type="ECO:0000313" key="1">
    <source>
        <dbReference type="EMBL" id="KKQ78296.1"/>
    </source>
</evidence>